<protein>
    <submittedName>
        <fullName evidence="2">Uncharacterized protein</fullName>
    </submittedName>
</protein>
<feature type="signal peptide" evidence="1">
    <location>
        <begin position="1"/>
        <end position="21"/>
    </location>
</feature>
<feature type="chain" id="PRO_5046104203" evidence="1">
    <location>
        <begin position="22"/>
        <end position="130"/>
    </location>
</feature>
<accession>A0ABQ0CI67</accession>
<reference evidence="3" key="1">
    <citation type="submission" date="2024-06" db="EMBL/GenBank/DDBJ databases">
        <title>Draft Genome Sequences of Epichloe bromicola Strains Isolated from Elymus ciliaris.</title>
        <authorList>
            <consortium name="Epichloe bromicola genome sequencing consortium"/>
            <person name="Miura A."/>
            <person name="Imano S."/>
            <person name="Ashida A."/>
            <person name="Sato I."/>
            <person name="Chiba S."/>
            <person name="Tanaka A."/>
            <person name="Camagna M."/>
            <person name="Takemoto D."/>
        </authorList>
    </citation>
    <scope>NUCLEOTIDE SEQUENCE [LARGE SCALE GENOMIC DNA]</scope>
    <source>
        <strain evidence="3">DP</strain>
    </source>
</reference>
<keyword evidence="3" id="KW-1185">Reference proteome</keyword>
<name>A0ABQ0CI67_9HYPO</name>
<evidence type="ECO:0000256" key="1">
    <source>
        <dbReference type="SAM" id="SignalP"/>
    </source>
</evidence>
<keyword evidence="1" id="KW-0732">Signal</keyword>
<dbReference type="EMBL" id="BAAFGZ010000035">
    <property type="protein sequence ID" value="GAB0133138.1"/>
    <property type="molecule type" value="Genomic_DNA"/>
</dbReference>
<comment type="caution">
    <text evidence="2">The sequence shown here is derived from an EMBL/GenBank/DDBJ whole genome shotgun (WGS) entry which is preliminary data.</text>
</comment>
<sequence>MAGKMFNLLTILVTLMGLASAQTQTTASGSTVLADITTMGGSADMSTAAASTATAAGAVNTVAASIMSNHLHHNQNTAAAAATTGPKIKFGLPTASNANPVRNAGRRPSQPGLRKLTIVVGLVTYGLILL</sequence>
<gene>
    <name evidence="2" type="primary">g1553</name>
    <name evidence="2" type="ORF">EsDP_00001553</name>
</gene>
<evidence type="ECO:0000313" key="3">
    <source>
        <dbReference type="Proteomes" id="UP001562357"/>
    </source>
</evidence>
<proteinExistence type="predicted"/>
<evidence type="ECO:0000313" key="2">
    <source>
        <dbReference type="EMBL" id="GAB0133138.1"/>
    </source>
</evidence>
<organism evidence="2 3">
    <name type="scientific">Epichloe bromicola</name>
    <dbReference type="NCBI Taxonomy" id="79588"/>
    <lineage>
        <taxon>Eukaryota</taxon>
        <taxon>Fungi</taxon>
        <taxon>Dikarya</taxon>
        <taxon>Ascomycota</taxon>
        <taxon>Pezizomycotina</taxon>
        <taxon>Sordariomycetes</taxon>
        <taxon>Hypocreomycetidae</taxon>
        <taxon>Hypocreales</taxon>
        <taxon>Clavicipitaceae</taxon>
        <taxon>Epichloe</taxon>
    </lineage>
</organism>
<dbReference type="Proteomes" id="UP001562357">
    <property type="component" value="Unassembled WGS sequence"/>
</dbReference>